<feature type="transmembrane region" description="Helical" evidence="1">
    <location>
        <begin position="31"/>
        <end position="50"/>
    </location>
</feature>
<keyword evidence="1" id="KW-1133">Transmembrane helix</keyword>
<protein>
    <submittedName>
        <fullName evidence="2">Potassium-transporting ATPase subunit F</fullName>
    </submittedName>
</protein>
<evidence type="ECO:0000256" key="1">
    <source>
        <dbReference type="SAM" id="Phobius"/>
    </source>
</evidence>
<keyword evidence="3" id="KW-1185">Reference proteome</keyword>
<dbReference type="Proteomes" id="UP001526143">
    <property type="component" value="Unassembled WGS sequence"/>
</dbReference>
<name>A0ABT3B719_9CYAN</name>
<keyword evidence="1" id="KW-0812">Transmembrane</keyword>
<dbReference type="EMBL" id="JAOWRF010000388">
    <property type="protein sequence ID" value="MCV3217175.1"/>
    <property type="molecule type" value="Genomic_DNA"/>
</dbReference>
<accession>A0ABT3B719</accession>
<evidence type="ECO:0000313" key="3">
    <source>
        <dbReference type="Proteomes" id="UP001526143"/>
    </source>
</evidence>
<organism evidence="2 3">
    <name type="scientific">Plectonema radiosum NIES-515</name>
    <dbReference type="NCBI Taxonomy" id="2986073"/>
    <lineage>
        <taxon>Bacteria</taxon>
        <taxon>Bacillati</taxon>
        <taxon>Cyanobacteriota</taxon>
        <taxon>Cyanophyceae</taxon>
        <taxon>Oscillatoriophycideae</taxon>
        <taxon>Oscillatoriales</taxon>
        <taxon>Microcoleaceae</taxon>
        <taxon>Plectonema</taxon>
    </lineage>
</organism>
<evidence type="ECO:0000313" key="2">
    <source>
        <dbReference type="EMBL" id="MCV3217175.1"/>
    </source>
</evidence>
<keyword evidence="1" id="KW-0472">Membrane</keyword>
<comment type="caution">
    <text evidence="2">The sequence shown here is derived from an EMBL/GenBank/DDBJ whole genome shotgun (WGS) entry which is preliminary data.</text>
</comment>
<sequence length="89" mass="10502">MKRVNLEYKYFLMDAVQAILFIFWRWYKQKLPLVIFIVLCLNLVIAPVIYAAADSNLERRSAWAIGILGFVTLALLIYLSDVIFRPERY</sequence>
<dbReference type="Pfam" id="PF09604">
    <property type="entry name" value="Potass_KdpF"/>
    <property type="match status" value="1"/>
</dbReference>
<dbReference type="RefSeq" id="WP_263748874.1">
    <property type="nucleotide sequence ID" value="NZ_JAOWRF010000388.1"/>
</dbReference>
<gene>
    <name evidence="2" type="ORF">OGM63_27320</name>
</gene>
<dbReference type="InterPro" id="IPR011726">
    <property type="entry name" value="KdpF"/>
</dbReference>
<feature type="transmembrane region" description="Helical" evidence="1">
    <location>
        <begin position="62"/>
        <end position="84"/>
    </location>
</feature>
<reference evidence="2 3" key="1">
    <citation type="submission" date="2022-10" db="EMBL/GenBank/DDBJ databases">
        <title>Identification of biosynthetic pathway for the production of the potent trypsin inhibitor radiosumin.</title>
        <authorList>
            <person name="Fewer D.P."/>
            <person name="Delbaje E."/>
            <person name="Ouyang X."/>
            <person name="Agostino P.D."/>
            <person name="Wahlsten M."/>
            <person name="Jokela J."/>
            <person name="Permi P."/>
            <person name="Haapaniemi E."/>
            <person name="Koistinen H."/>
        </authorList>
    </citation>
    <scope>NUCLEOTIDE SEQUENCE [LARGE SCALE GENOMIC DNA]</scope>
    <source>
        <strain evidence="2 3">NIES-515</strain>
    </source>
</reference>
<proteinExistence type="predicted"/>